<dbReference type="EMBL" id="FNGY01000012">
    <property type="protein sequence ID" value="SDO20127.1"/>
    <property type="molecule type" value="Genomic_DNA"/>
</dbReference>
<feature type="transmembrane region" description="Helical" evidence="1">
    <location>
        <begin position="84"/>
        <end position="103"/>
    </location>
</feature>
<keyword evidence="1" id="KW-1133">Transmembrane helix</keyword>
<dbReference type="Gene3D" id="2.60.120.1440">
    <property type="match status" value="1"/>
</dbReference>
<evidence type="ECO:0000259" key="3">
    <source>
        <dbReference type="Pfam" id="PF16344"/>
    </source>
</evidence>
<dbReference type="OrthoDB" id="1099963at2"/>
<keyword evidence="1" id="KW-0472">Membrane</keyword>
<dbReference type="Pfam" id="PF04773">
    <property type="entry name" value="FecR"/>
    <property type="match status" value="1"/>
</dbReference>
<dbReference type="PANTHER" id="PTHR30273:SF2">
    <property type="entry name" value="PROTEIN FECR"/>
    <property type="match status" value="1"/>
</dbReference>
<dbReference type="RefSeq" id="WP_074612165.1">
    <property type="nucleotide sequence ID" value="NZ_FNGY01000012.1"/>
</dbReference>
<feature type="domain" description="Protein FecR C-terminal" evidence="3">
    <location>
        <begin position="322"/>
        <end position="384"/>
    </location>
</feature>
<evidence type="ECO:0000256" key="1">
    <source>
        <dbReference type="SAM" id="Phobius"/>
    </source>
</evidence>
<dbReference type="Pfam" id="PF16344">
    <property type="entry name" value="FecR_C"/>
    <property type="match status" value="1"/>
</dbReference>
<keyword evidence="1" id="KW-0812">Transmembrane</keyword>
<name>A0A1H0HLZ8_9SPHI</name>
<dbReference type="Proteomes" id="UP000183200">
    <property type="component" value="Unassembled WGS sequence"/>
</dbReference>
<gene>
    <name evidence="4" type="ORF">SAMN05421820_112189</name>
</gene>
<protein>
    <recommendedName>
        <fullName evidence="6">FecR protein</fullName>
    </recommendedName>
</protein>
<evidence type="ECO:0000313" key="5">
    <source>
        <dbReference type="Proteomes" id="UP000183200"/>
    </source>
</evidence>
<sequence length="398" mass="44829">MDKIQLPIFLKKYASNEHTPLQHEAFIAWTKTAAIEEIEDAMALYLQYEHQDKDFEYPSPSFINGLESRLDKLDKKPALSGIRLWYSIAAAIAMMALCVFFYTQPKATQSQVSLVNGVDLQPGKHQAILTLANGSQIALEGLQKGRFASEAGVILEKSEDGQISYKLKNKVTSVKEKLLYYNTITTPKGGLYQVILPDGTKVWLNAASSLKYPVQFASQERRVTLTGEAYFEVSKRKAQPFVVNTDQQTVKVLGTHFNINSYPDYRQTSTTLLEGRVSVSALARPLTSKILEPGQQAQLRGAEITLGEVNTEAVMAWKRNLFSFNEADLKTIMMEFSRWYDVPVYFEGTMPEQRFTGEISKNIKASEFLEILSSFKVKFRIEGNSKNKTLSRIIASTK</sequence>
<dbReference type="Gene3D" id="3.55.50.30">
    <property type="match status" value="1"/>
</dbReference>
<reference evidence="5" key="1">
    <citation type="submission" date="2016-10" db="EMBL/GenBank/DDBJ databases">
        <authorList>
            <person name="Varghese N."/>
            <person name="Submissions S."/>
        </authorList>
    </citation>
    <scope>NUCLEOTIDE SEQUENCE [LARGE SCALE GENOMIC DNA]</scope>
    <source>
        <strain evidence="5">DSM 19110</strain>
    </source>
</reference>
<proteinExistence type="predicted"/>
<dbReference type="InterPro" id="IPR032508">
    <property type="entry name" value="FecR_C"/>
</dbReference>
<dbReference type="GO" id="GO:0016989">
    <property type="term" value="F:sigma factor antagonist activity"/>
    <property type="evidence" value="ECO:0007669"/>
    <property type="project" value="TreeGrafter"/>
</dbReference>
<dbReference type="PANTHER" id="PTHR30273">
    <property type="entry name" value="PERIPLASMIC SIGNAL SENSOR AND SIGMA FACTOR ACTIVATOR FECR-RELATED"/>
    <property type="match status" value="1"/>
</dbReference>
<evidence type="ECO:0008006" key="6">
    <source>
        <dbReference type="Google" id="ProtNLM"/>
    </source>
</evidence>
<dbReference type="AlphaFoldDB" id="A0A1H0HLZ8"/>
<dbReference type="InterPro" id="IPR012373">
    <property type="entry name" value="Ferrdict_sens_TM"/>
</dbReference>
<feature type="domain" description="FecR protein" evidence="2">
    <location>
        <begin position="183"/>
        <end position="277"/>
    </location>
</feature>
<dbReference type="InterPro" id="IPR006860">
    <property type="entry name" value="FecR"/>
</dbReference>
<dbReference type="FunFam" id="2.60.120.1440:FF:000001">
    <property type="entry name" value="Putative anti-sigma factor"/>
    <property type="match status" value="1"/>
</dbReference>
<accession>A0A1H0HLZ8</accession>
<organism evidence="4 5">
    <name type="scientific">Pedobacter steynii</name>
    <dbReference type="NCBI Taxonomy" id="430522"/>
    <lineage>
        <taxon>Bacteria</taxon>
        <taxon>Pseudomonadati</taxon>
        <taxon>Bacteroidota</taxon>
        <taxon>Sphingobacteriia</taxon>
        <taxon>Sphingobacteriales</taxon>
        <taxon>Sphingobacteriaceae</taxon>
        <taxon>Pedobacter</taxon>
    </lineage>
</organism>
<evidence type="ECO:0000259" key="2">
    <source>
        <dbReference type="Pfam" id="PF04773"/>
    </source>
</evidence>
<keyword evidence="5" id="KW-1185">Reference proteome</keyword>
<evidence type="ECO:0000313" key="4">
    <source>
        <dbReference type="EMBL" id="SDO20127.1"/>
    </source>
</evidence>